<evidence type="ECO:0000256" key="1">
    <source>
        <dbReference type="ARBA" id="ARBA00004141"/>
    </source>
</evidence>
<dbReference type="InterPro" id="IPR004776">
    <property type="entry name" value="Mem_transp_PIN-like"/>
</dbReference>
<feature type="transmembrane region" description="Helical" evidence="6">
    <location>
        <begin position="293"/>
        <end position="312"/>
    </location>
</feature>
<evidence type="ECO:0000256" key="3">
    <source>
        <dbReference type="ARBA" id="ARBA00022989"/>
    </source>
</evidence>
<dbReference type="OrthoDB" id="191139at2759"/>
<keyword evidence="4 6" id="KW-0472">Membrane</keyword>
<gene>
    <name evidence="7" type="ORF">GSI_01914</name>
</gene>
<evidence type="ECO:0000256" key="5">
    <source>
        <dbReference type="SAM" id="MobiDB-lite"/>
    </source>
</evidence>
<dbReference type="STRING" id="1077348.A0A2G8SR81"/>
<dbReference type="PANTHER" id="PTHR31794">
    <property type="entry name" value="AUXIN EFFLUX TRANSPORTER FAMILY PROTEIN (EUROFUNG)"/>
    <property type="match status" value="1"/>
</dbReference>
<evidence type="ECO:0000313" key="7">
    <source>
        <dbReference type="EMBL" id="PIL36252.1"/>
    </source>
</evidence>
<feature type="transmembrane region" description="Helical" evidence="6">
    <location>
        <begin position="22"/>
        <end position="46"/>
    </location>
</feature>
<comment type="subcellular location">
    <subcellularLocation>
        <location evidence="1">Membrane</location>
        <topology evidence="1">Multi-pass membrane protein</topology>
    </subcellularLocation>
</comment>
<feature type="compositionally biased region" description="Basic and acidic residues" evidence="5">
    <location>
        <begin position="199"/>
        <end position="239"/>
    </location>
</feature>
<keyword evidence="3 6" id="KW-1133">Transmembrane helix</keyword>
<protein>
    <recommendedName>
        <fullName evidence="9">Transporter</fullName>
    </recommendedName>
</protein>
<name>A0A2G8SR81_9APHY</name>
<evidence type="ECO:0000256" key="6">
    <source>
        <dbReference type="SAM" id="Phobius"/>
    </source>
</evidence>
<feature type="transmembrane region" description="Helical" evidence="6">
    <location>
        <begin position="400"/>
        <end position="421"/>
    </location>
</feature>
<dbReference type="GO" id="GO:0005783">
    <property type="term" value="C:endoplasmic reticulum"/>
    <property type="evidence" value="ECO:0007669"/>
    <property type="project" value="TreeGrafter"/>
</dbReference>
<dbReference type="Proteomes" id="UP000230002">
    <property type="component" value="Unassembled WGS sequence"/>
</dbReference>
<comment type="caution">
    <text evidence="7">The sequence shown here is derived from an EMBL/GenBank/DDBJ whole genome shotgun (WGS) entry which is preliminary data.</text>
</comment>
<evidence type="ECO:0000313" key="8">
    <source>
        <dbReference type="Proteomes" id="UP000230002"/>
    </source>
</evidence>
<reference evidence="7 8" key="1">
    <citation type="journal article" date="2015" name="Sci. Rep.">
        <title>Chromosome-level genome map provides insights into diverse defense mechanisms in the medicinal fungus Ganoderma sinense.</title>
        <authorList>
            <person name="Zhu Y."/>
            <person name="Xu J."/>
            <person name="Sun C."/>
            <person name="Zhou S."/>
            <person name="Xu H."/>
            <person name="Nelson D.R."/>
            <person name="Qian J."/>
            <person name="Song J."/>
            <person name="Luo H."/>
            <person name="Xiang L."/>
            <person name="Li Y."/>
            <person name="Xu Z."/>
            <person name="Ji A."/>
            <person name="Wang L."/>
            <person name="Lu S."/>
            <person name="Hayward A."/>
            <person name="Sun W."/>
            <person name="Li X."/>
            <person name="Schwartz D.C."/>
            <person name="Wang Y."/>
            <person name="Chen S."/>
        </authorList>
    </citation>
    <scope>NUCLEOTIDE SEQUENCE [LARGE SCALE GENOMIC DNA]</scope>
    <source>
        <strain evidence="7 8">ZZ0214-1</strain>
    </source>
</reference>
<dbReference type="AlphaFoldDB" id="A0A2G8SR81"/>
<sequence>MHTLVSQAVLADLAVDRSTTNALLSTFFGALQGSISVLLTLFIGYLMARRGYMDHRTVRHVAKLNTDLFLPCLIVEQMGPGLTARRLAVDWIVPLWGLVSSVLGHAIGYAGKRALAVPYWTIVACGRPNANVLPLLLLQSLEHTGVLDTVSRRGESVAGTLRRAKGLILLNAVVQETVTFQFAPGIIARDRATAPSKPRHSDSHDHDLEGRAGVDAGEREREALPPDPRRVPSDLRDPGRVGWLEDEVIGQGHSGRASGSRDMHGLDDVVEHQGPSRYCPHPLRFLERPTKVFHHYVSPPLLGAVLALVIGITPPLHHAVLDEDGTLYSSATQTVVNLGELFPALQAFTVGAELALVRSTHPGARATLWVLCVRFVLAPLLALLLVWCTAGRGLYVDDRLVWFLLVLIPAGPSAMVLVSVAELVDVDQGDIAGYLTVAVRLPPSPA</sequence>
<evidence type="ECO:0000256" key="2">
    <source>
        <dbReference type="ARBA" id="ARBA00022692"/>
    </source>
</evidence>
<dbReference type="GO" id="GO:0016020">
    <property type="term" value="C:membrane"/>
    <property type="evidence" value="ECO:0007669"/>
    <property type="project" value="UniProtKB-SubCell"/>
</dbReference>
<feature type="transmembrane region" description="Helical" evidence="6">
    <location>
        <begin position="366"/>
        <end position="388"/>
    </location>
</feature>
<evidence type="ECO:0008006" key="9">
    <source>
        <dbReference type="Google" id="ProtNLM"/>
    </source>
</evidence>
<proteinExistence type="predicted"/>
<evidence type="ECO:0000256" key="4">
    <source>
        <dbReference type="ARBA" id="ARBA00023136"/>
    </source>
</evidence>
<keyword evidence="2 6" id="KW-0812">Transmembrane</keyword>
<accession>A0A2G8SR81</accession>
<dbReference type="Pfam" id="PF03547">
    <property type="entry name" value="Mem_trans"/>
    <property type="match status" value="1"/>
</dbReference>
<dbReference type="PANTHER" id="PTHR31794:SF4">
    <property type="entry name" value="AUXIN EFFLUX TRANSPORTER FAMILY PROTEIN (EUROFUNG)"/>
    <property type="match status" value="1"/>
</dbReference>
<keyword evidence="8" id="KW-1185">Reference proteome</keyword>
<organism evidence="7 8">
    <name type="scientific">Ganoderma sinense ZZ0214-1</name>
    <dbReference type="NCBI Taxonomy" id="1077348"/>
    <lineage>
        <taxon>Eukaryota</taxon>
        <taxon>Fungi</taxon>
        <taxon>Dikarya</taxon>
        <taxon>Basidiomycota</taxon>
        <taxon>Agaricomycotina</taxon>
        <taxon>Agaricomycetes</taxon>
        <taxon>Polyporales</taxon>
        <taxon>Polyporaceae</taxon>
        <taxon>Ganoderma</taxon>
    </lineage>
</organism>
<dbReference type="GO" id="GO:0055085">
    <property type="term" value="P:transmembrane transport"/>
    <property type="evidence" value="ECO:0007669"/>
    <property type="project" value="InterPro"/>
</dbReference>
<dbReference type="EMBL" id="AYKW01000002">
    <property type="protein sequence ID" value="PIL36252.1"/>
    <property type="molecule type" value="Genomic_DNA"/>
</dbReference>
<feature type="region of interest" description="Disordered" evidence="5">
    <location>
        <begin position="191"/>
        <end position="239"/>
    </location>
</feature>